<evidence type="ECO:0000313" key="3">
    <source>
        <dbReference type="Proteomes" id="UP001150907"/>
    </source>
</evidence>
<evidence type="ECO:0000256" key="1">
    <source>
        <dbReference type="SAM" id="Phobius"/>
    </source>
</evidence>
<feature type="transmembrane region" description="Helical" evidence="1">
    <location>
        <begin position="159"/>
        <end position="179"/>
    </location>
</feature>
<dbReference type="OrthoDB" id="7933078at2759"/>
<dbReference type="Proteomes" id="UP001150907">
    <property type="component" value="Unassembled WGS sequence"/>
</dbReference>
<evidence type="ECO:0000313" key="2">
    <source>
        <dbReference type="EMBL" id="KAJ2000225.1"/>
    </source>
</evidence>
<dbReference type="EMBL" id="JANBQF010000564">
    <property type="protein sequence ID" value="KAJ2000225.1"/>
    <property type="molecule type" value="Genomic_DNA"/>
</dbReference>
<reference evidence="2" key="1">
    <citation type="submission" date="2022-07" db="EMBL/GenBank/DDBJ databases">
        <title>Phylogenomic reconstructions and comparative analyses of Kickxellomycotina fungi.</title>
        <authorList>
            <person name="Reynolds N.K."/>
            <person name="Stajich J.E."/>
            <person name="Barry K."/>
            <person name="Grigoriev I.V."/>
            <person name="Crous P."/>
            <person name="Smith M.E."/>
        </authorList>
    </citation>
    <scope>NUCLEOTIDE SEQUENCE</scope>
    <source>
        <strain evidence="2">IMI 214461</strain>
    </source>
</reference>
<keyword evidence="1" id="KW-0812">Transmembrane</keyword>
<feature type="transmembrane region" description="Helical" evidence="1">
    <location>
        <begin position="215"/>
        <end position="234"/>
    </location>
</feature>
<feature type="transmembrane region" description="Helical" evidence="1">
    <location>
        <begin position="42"/>
        <end position="63"/>
    </location>
</feature>
<organism evidence="2 3">
    <name type="scientific">Coemansia thaxteri</name>
    <dbReference type="NCBI Taxonomy" id="2663907"/>
    <lineage>
        <taxon>Eukaryota</taxon>
        <taxon>Fungi</taxon>
        <taxon>Fungi incertae sedis</taxon>
        <taxon>Zoopagomycota</taxon>
        <taxon>Kickxellomycotina</taxon>
        <taxon>Kickxellomycetes</taxon>
        <taxon>Kickxellales</taxon>
        <taxon>Kickxellaceae</taxon>
        <taxon>Coemansia</taxon>
    </lineage>
</organism>
<sequence>MDSKYTALPISGVEMSTQTDDYDLDSSNIPGVPVNRGYARKVYAIVAMQLLSMFAVGASLYYFECTCHFIYHHKWTLRAALSGAVLSMAGLSRKFDCQALNISFLSALTATLSYFVGVSYLVLPGFIALQTLATASGMLALLALSTFKLGFEQVKTGTVALFAFGCVNLLSLIHATLPFDSFAELTTAIGAALAFVGFVLFVTRESARNAATNREVIGAVYYVSMIFFNPYVIYNVLHV</sequence>
<comment type="caution">
    <text evidence="2">The sequence shown here is derived from an EMBL/GenBank/DDBJ whole genome shotgun (WGS) entry which is preliminary data.</text>
</comment>
<proteinExistence type="predicted"/>
<gene>
    <name evidence="2" type="ORF">H4R26_004718</name>
</gene>
<dbReference type="AlphaFoldDB" id="A0A9W8EDB8"/>
<feature type="transmembrane region" description="Helical" evidence="1">
    <location>
        <begin position="185"/>
        <end position="203"/>
    </location>
</feature>
<keyword evidence="1" id="KW-0472">Membrane</keyword>
<keyword evidence="3" id="KW-1185">Reference proteome</keyword>
<keyword evidence="1" id="KW-1133">Transmembrane helix</keyword>
<protein>
    <submittedName>
        <fullName evidence="2">Uncharacterized protein</fullName>
    </submittedName>
</protein>
<feature type="transmembrane region" description="Helical" evidence="1">
    <location>
        <begin position="99"/>
        <end position="121"/>
    </location>
</feature>
<name>A0A9W8EDB8_9FUNG</name>
<accession>A0A9W8EDB8</accession>
<feature type="transmembrane region" description="Helical" evidence="1">
    <location>
        <begin position="127"/>
        <end position="147"/>
    </location>
</feature>